<sequence>MATLDPARRLRIAFVVDRFGNRYGGAEAYGVELMRELAARHDITVFAREYDPACDLKLPFVKIALPRGLPSWLRVLWFAIRVRRATRDRFDIVHSHTNGFCGDIEVVHVTPVRYNWRVRWRPLLKHITSWVSPRVQTYLRLENARLRPRRGHYVVGVSGLIAEQLYEAYGREREFPVIPPGVQRPLPSDGARRIEVRARFQYAADDWVCLLVARNPLRKGLPTVLKALAGLPARYKLLVVGANAAARDYVQKCPERAELEGRVNLVDETSDVGPYYLAADVYVHPTLNDSFGMAPLEAMSYDLPVVLSPAPWCGFAQYVQPNTEALVISHPEAHDELGAAIERIATRPQLAETLRAGGSNVVDRHSWPEVARRYEALYAESLAQRAIAP</sequence>
<dbReference type="GO" id="GO:0016757">
    <property type="term" value="F:glycosyltransferase activity"/>
    <property type="evidence" value="ECO:0007669"/>
    <property type="project" value="UniProtKB-KW"/>
</dbReference>
<name>A0ABU1D6B8_9BURK</name>
<reference evidence="5 6" key="1">
    <citation type="submission" date="2023-08" db="EMBL/GenBank/DDBJ databases">
        <title>Alcaligenaceae gen. nov., a novel taxon isolated from the sludge of Yixing Pesticide Factory.</title>
        <authorList>
            <person name="Ruan L."/>
        </authorList>
    </citation>
    <scope>NUCLEOTIDE SEQUENCE [LARGE SCALE GENOMIC DNA]</scope>
    <source>
        <strain evidence="5 6">LG-2</strain>
    </source>
</reference>
<dbReference type="EMBL" id="JAUZQE010000015">
    <property type="protein sequence ID" value="MDR4125984.1"/>
    <property type="molecule type" value="Genomic_DNA"/>
</dbReference>
<dbReference type="Pfam" id="PF13439">
    <property type="entry name" value="Glyco_transf_4"/>
    <property type="match status" value="1"/>
</dbReference>
<comment type="caution">
    <text evidence="5">The sequence shown here is derived from an EMBL/GenBank/DDBJ whole genome shotgun (WGS) entry which is preliminary data.</text>
</comment>
<feature type="domain" description="Glycosyltransferase subfamily 4-like N-terminal" evidence="4">
    <location>
        <begin position="23"/>
        <end position="182"/>
    </location>
</feature>
<evidence type="ECO:0000256" key="1">
    <source>
        <dbReference type="ARBA" id="ARBA00022676"/>
    </source>
</evidence>
<keyword evidence="6" id="KW-1185">Reference proteome</keyword>
<dbReference type="PANTHER" id="PTHR12526">
    <property type="entry name" value="GLYCOSYLTRANSFERASE"/>
    <property type="match status" value="1"/>
</dbReference>
<dbReference type="RefSeq" id="WP_347287012.1">
    <property type="nucleotide sequence ID" value="NZ_JAUZQE010000015.1"/>
</dbReference>
<evidence type="ECO:0000256" key="2">
    <source>
        <dbReference type="ARBA" id="ARBA00022679"/>
    </source>
</evidence>
<evidence type="ECO:0000259" key="3">
    <source>
        <dbReference type="Pfam" id="PF00534"/>
    </source>
</evidence>
<dbReference type="Gene3D" id="3.40.50.2000">
    <property type="entry name" value="Glycogen Phosphorylase B"/>
    <property type="match status" value="2"/>
</dbReference>
<evidence type="ECO:0000259" key="4">
    <source>
        <dbReference type="Pfam" id="PF13439"/>
    </source>
</evidence>
<dbReference type="CDD" id="cd03801">
    <property type="entry name" value="GT4_PimA-like"/>
    <property type="match status" value="1"/>
</dbReference>
<protein>
    <submittedName>
        <fullName evidence="5">Glycosyltransferase family 4 protein</fullName>
        <ecNumber evidence="5">2.4.-.-</ecNumber>
    </submittedName>
</protein>
<accession>A0ABU1D6B8</accession>
<keyword evidence="2 5" id="KW-0808">Transferase</keyword>
<proteinExistence type="predicted"/>
<dbReference type="Proteomes" id="UP001232156">
    <property type="component" value="Unassembled WGS sequence"/>
</dbReference>
<dbReference type="EC" id="2.4.-.-" evidence="5"/>
<dbReference type="InterPro" id="IPR001296">
    <property type="entry name" value="Glyco_trans_1"/>
</dbReference>
<feature type="domain" description="Glycosyl transferase family 1" evidence="3">
    <location>
        <begin position="199"/>
        <end position="356"/>
    </location>
</feature>
<organism evidence="5 6">
    <name type="scientific">Yanghanlia caeni</name>
    <dbReference type="NCBI Taxonomy" id="3064283"/>
    <lineage>
        <taxon>Bacteria</taxon>
        <taxon>Pseudomonadati</taxon>
        <taxon>Pseudomonadota</taxon>
        <taxon>Betaproteobacteria</taxon>
        <taxon>Burkholderiales</taxon>
        <taxon>Alcaligenaceae</taxon>
        <taxon>Yanghanlia</taxon>
    </lineage>
</organism>
<evidence type="ECO:0000313" key="5">
    <source>
        <dbReference type="EMBL" id="MDR4125984.1"/>
    </source>
</evidence>
<keyword evidence="1 5" id="KW-0328">Glycosyltransferase</keyword>
<gene>
    <name evidence="5" type="ORF">Q8947_08300</name>
</gene>
<evidence type="ECO:0000313" key="6">
    <source>
        <dbReference type="Proteomes" id="UP001232156"/>
    </source>
</evidence>
<dbReference type="PANTHER" id="PTHR12526:SF510">
    <property type="entry name" value="D-INOSITOL 3-PHOSPHATE GLYCOSYLTRANSFERASE"/>
    <property type="match status" value="1"/>
</dbReference>
<dbReference type="Pfam" id="PF00534">
    <property type="entry name" value="Glycos_transf_1"/>
    <property type="match status" value="1"/>
</dbReference>
<dbReference type="InterPro" id="IPR028098">
    <property type="entry name" value="Glyco_trans_4-like_N"/>
</dbReference>
<dbReference type="SUPFAM" id="SSF53756">
    <property type="entry name" value="UDP-Glycosyltransferase/glycogen phosphorylase"/>
    <property type="match status" value="1"/>
</dbReference>